<sequence length="235" mass="26394">MGMSSEIWRQRSEDRHQFLIPYPEAEQESKPTMSLPSSQRSIPSNASNKRKRDESSIGSIAVKDEDSSKDEGAVKDEGWDSMKDLPNNRLSPFNSRKPLSEAVNKPRQSILADPLKSTRNTAKSSEQYQKGSLRKKARADATKQLLLAHLRQTIPSLAHATIDDVSLRVAQRGKYEDRVGYHWEFLNGYEFARANYGTGGYKALSNWTIDELAALKKALEDGDLRAVVNEGKEGR</sequence>
<proteinExistence type="predicted"/>
<protein>
    <submittedName>
        <fullName evidence="2">Uncharacterized protein</fullName>
    </submittedName>
</protein>
<organism evidence="2 3">
    <name type="scientific">Ascobolus immersus RN42</name>
    <dbReference type="NCBI Taxonomy" id="1160509"/>
    <lineage>
        <taxon>Eukaryota</taxon>
        <taxon>Fungi</taxon>
        <taxon>Dikarya</taxon>
        <taxon>Ascomycota</taxon>
        <taxon>Pezizomycotina</taxon>
        <taxon>Pezizomycetes</taxon>
        <taxon>Pezizales</taxon>
        <taxon>Ascobolaceae</taxon>
        <taxon>Ascobolus</taxon>
    </lineage>
</organism>
<gene>
    <name evidence="2" type="ORF">BJ508DRAFT_341117</name>
</gene>
<feature type="compositionally biased region" description="Basic and acidic residues" evidence="1">
    <location>
        <begin position="62"/>
        <end position="83"/>
    </location>
</feature>
<feature type="compositionally biased region" description="Basic and acidic residues" evidence="1">
    <location>
        <begin position="8"/>
        <end position="17"/>
    </location>
</feature>
<reference evidence="2 3" key="1">
    <citation type="journal article" date="2018" name="Nat. Ecol. Evol.">
        <title>Pezizomycetes genomes reveal the molecular basis of ectomycorrhizal truffle lifestyle.</title>
        <authorList>
            <person name="Murat C."/>
            <person name="Payen T."/>
            <person name="Noel B."/>
            <person name="Kuo A."/>
            <person name="Morin E."/>
            <person name="Chen J."/>
            <person name="Kohler A."/>
            <person name="Krizsan K."/>
            <person name="Balestrini R."/>
            <person name="Da Silva C."/>
            <person name="Montanini B."/>
            <person name="Hainaut M."/>
            <person name="Levati E."/>
            <person name="Barry K.W."/>
            <person name="Belfiori B."/>
            <person name="Cichocki N."/>
            <person name="Clum A."/>
            <person name="Dockter R.B."/>
            <person name="Fauchery L."/>
            <person name="Guy J."/>
            <person name="Iotti M."/>
            <person name="Le Tacon F."/>
            <person name="Lindquist E.A."/>
            <person name="Lipzen A."/>
            <person name="Malagnac F."/>
            <person name="Mello A."/>
            <person name="Molinier V."/>
            <person name="Miyauchi S."/>
            <person name="Poulain J."/>
            <person name="Riccioni C."/>
            <person name="Rubini A."/>
            <person name="Sitrit Y."/>
            <person name="Splivallo R."/>
            <person name="Traeger S."/>
            <person name="Wang M."/>
            <person name="Zifcakova L."/>
            <person name="Wipf D."/>
            <person name="Zambonelli A."/>
            <person name="Paolocci F."/>
            <person name="Nowrousian M."/>
            <person name="Ottonello S."/>
            <person name="Baldrian P."/>
            <person name="Spatafora J.W."/>
            <person name="Henrissat B."/>
            <person name="Nagy L.G."/>
            <person name="Aury J.M."/>
            <person name="Wincker P."/>
            <person name="Grigoriev I.V."/>
            <person name="Bonfante P."/>
            <person name="Martin F.M."/>
        </authorList>
    </citation>
    <scope>NUCLEOTIDE SEQUENCE [LARGE SCALE GENOMIC DNA]</scope>
    <source>
        <strain evidence="2 3">RN42</strain>
    </source>
</reference>
<feature type="region of interest" description="Disordered" evidence="1">
    <location>
        <begin position="1"/>
        <end position="136"/>
    </location>
</feature>
<evidence type="ECO:0000313" key="3">
    <source>
        <dbReference type="Proteomes" id="UP000275078"/>
    </source>
</evidence>
<feature type="compositionally biased region" description="Polar residues" evidence="1">
    <location>
        <begin position="117"/>
        <end position="130"/>
    </location>
</feature>
<evidence type="ECO:0000256" key="1">
    <source>
        <dbReference type="SAM" id="MobiDB-lite"/>
    </source>
</evidence>
<evidence type="ECO:0000313" key="2">
    <source>
        <dbReference type="EMBL" id="RPA84095.1"/>
    </source>
</evidence>
<dbReference type="AlphaFoldDB" id="A0A3N4ID92"/>
<name>A0A3N4ID92_ASCIM</name>
<accession>A0A3N4ID92</accession>
<dbReference type="Proteomes" id="UP000275078">
    <property type="component" value="Unassembled WGS sequence"/>
</dbReference>
<keyword evidence="3" id="KW-1185">Reference proteome</keyword>
<feature type="compositionally biased region" description="Polar residues" evidence="1">
    <location>
        <begin position="30"/>
        <end position="47"/>
    </location>
</feature>
<dbReference type="EMBL" id="ML119661">
    <property type="protein sequence ID" value="RPA84095.1"/>
    <property type="molecule type" value="Genomic_DNA"/>
</dbReference>